<reference evidence="2 3" key="1">
    <citation type="submission" date="2017-06" db="EMBL/GenBank/DDBJ databases">
        <title>Draft genome sequence of anaerobic fermentative bacterium Anaeromicrobium sediminis DY2726D isolated from West Pacific Ocean sediments.</title>
        <authorList>
            <person name="Zeng X."/>
        </authorList>
    </citation>
    <scope>NUCLEOTIDE SEQUENCE [LARGE SCALE GENOMIC DNA]</scope>
    <source>
        <strain evidence="2 3">DY2726D</strain>
    </source>
</reference>
<accession>A0A267MN34</accession>
<dbReference type="PANTHER" id="PTHR42827">
    <property type="entry name" value="IRON-SULFUR CLUSTER-BINDING PROTEIN-RELATED"/>
    <property type="match status" value="1"/>
</dbReference>
<evidence type="ECO:0000313" key="3">
    <source>
        <dbReference type="Proteomes" id="UP000216024"/>
    </source>
</evidence>
<gene>
    <name evidence="2" type="ORF">CCE28_04865</name>
</gene>
<evidence type="ECO:0000259" key="1">
    <source>
        <dbReference type="PROSITE" id="PS51379"/>
    </source>
</evidence>
<dbReference type="RefSeq" id="WP_095131553.1">
    <property type="nucleotide sequence ID" value="NZ_NIBG01000003.1"/>
</dbReference>
<dbReference type="InterPro" id="IPR017896">
    <property type="entry name" value="4Fe4S_Fe-S-bd"/>
</dbReference>
<organism evidence="2 3">
    <name type="scientific">Anaeromicrobium sediminis</name>
    <dbReference type="NCBI Taxonomy" id="1478221"/>
    <lineage>
        <taxon>Bacteria</taxon>
        <taxon>Bacillati</taxon>
        <taxon>Bacillota</taxon>
        <taxon>Clostridia</taxon>
        <taxon>Peptostreptococcales</taxon>
        <taxon>Thermotaleaceae</taxon>
        <taxon>Anaeromicrobium</taxon>
    </lineage>
</organism>
<dbReference type="EMBL" id="NIBG01000003">
    <property type="protein sequence ID" value="PAB60233.1"/>
    <property type="molecule type" value="Genomic_DNA"/>
</dbReference>
<dbReference type="PROSITE" id="PS51379">
    <property type="entry name" value="4FE4S_FER_2"/>
    <property type="match status" value="1"/>
</dbReference>
<protein>
    <recommendedName>
        <fullName evidence="1">4Fe-4S ferredoxin-type domain-containing protein</fullName>
    </recommendedName>
</protein>
<dbReference type="Proteomes" id="UP000216024">
    <property type="component" value="Unassembled WGS sequence"/>
</dbReference>
<feature type="domain" description="4Fe-4S ferredoxin-type" evidence="1">
    <location>
        <begin position="206"/>
        <end position="224"/>
    </location>
</feature>
<dbReference type="OrthoDB" id="9784571at2"/>
<dbReference type="AlphaFoldDB" id="A0A267MN34"/>
<evidence type="ECO:0000313" key="2">
    <source>
        <dbReference type="EMBL" id="PAB60233.1"/>
    </source>
</evidence>
<keyword evidence="3" id="KW-1185">Reference proteome</keyword>
<dbReference type="PANTHER" id="PTHR42827:SF1">
    <property type="entry name" value="IRON-SULFUR CLUSTER-BINDING PROTEIN"/>
    <property type="match status" value="1"/>
</dbReference>
<name>A0A267MN34_9FIRM</name>
<comment type="caution">
    <text evidence="2">The sequence shown here is derived from an EMBL/GenBank/DDBJ whole genome shotgun (WGS) entry which is preliminary data.</text>
</comment>
<proteinExistence type="predicted"/>
<sequence length="266" mass="30392">MKFNKDIFIKEATDFLLNCPMNKIEKLDDLIIYDKVIFGFASSEDKLFEQLKKEKAIGPNHRTPKEWMPEGRTVISYFLSFSKRVRESNRIGELPSTEWLYGRIEGELMNLEMKKFIIKELEKMGVTAIAPTMDKDFRVENRKSNWSERHVGYVAGLGTFGLSESIITKLGAAGRVGSVITSLEIEPTHRAYSGIYEYCLWYRDGSCGKCIKRCPANAISEKGKDKDLCAGFVDMTKEKYDPRYGCGKCQTGVVCENRNVLLRKED</sequence>